<organism evidence="5 6">
    <name type="scientific">Cecembia lonarensis (strain CCUG 58316 / KCTC 22772 / LW9)</name>
    <dbReference type="NCBI Taxonomy" id="1225176"/>
    <lineage>
        <taxon>Bacteria</taxon>
        <taxon>Pseudomonadati</taxon>
        <taxon>Bacteroidota</taxon>
        <taxon>Cytophagia</taxon>
        <taxon>Cytophagales</taxon>
        <taxon>Cyclobacteriaceae</taxon>
        <taxon>Cecembia</taxon>
    </lineage>
</organism>
<name>K1L6F0_CECL9</name>
<dbReference type="GO" id="GO:0003887">
    <property type="term" value="F:DNA-directed DNA polymerase activity"/>
    <property type="evidence" value="ECO:0007669"/>
    <property type="project" value="UniProtKB-EC"/>
</dbReference>
<accession>K1L6F0</accession>
<dbReference type="InterPro" id="IPR013520">
    <property type="entry name" value="Ribonucl_H"/>
</dbReference>
<dbReference type="GO" id="GO:0003676">
    <property type="term" value="F:nucleic acid binding"/>
    <property type="evidence" value="ECO:0007669"/>
    <property type="project" value="InterPro"/>
</dbReference>
<evidence type="ECO:0000313" key="6">
    <source>
        <dbReference type="Proteomes" id="UP000004478"/>
    </source>
</evidence>
<dbReference type="PATRIC" id="fig|1225176.3.peg.1204"/>
<protein>
    <submittedName>
        <fullName evidence="5">DNA polymerase III polC-type</fullName>
        <ecNumber evidence="5">2.7.7.7</ecNumber>
    </submittedName>
</protein>
<dbReference type="Pfam" id="PF00929">
    <property type="entry name" value="RNase_T"/>
    <property type="match status" value="1"/>
</dbReference>
<keyword evidence="5" id="KW-0808">Transferase</keyword>
<sequence>MSYKKSFESGFSWIISAVDMGLFDFLRPKQIPKAAFIADYEALFEKKIAAVRPISQLTFIILDTETTGLDPKKDYIISFGAIKLQQFTIPISSSKEWYLKVPIANAEAIQVHEIIHTLSPMRLEDFAQQFLKYVGTDILVGHHVGFDLAMLEKALRPFGLKKLLNPVLDTQYLAMRLEKGPHFDSSMGKPGEFALDSLCKRYGIELDDRHTAAGDAFLTAQLLMKLLKLAEKKGINDYGTLMR</sequence>
<dbReference type="CDD" id="cd06127">
    <property type="entry name" value="DEDDh"/>
    <property type="match status" value="1"/>
</dbReference>
<keyword evidence="2" id="KW-0378">Hydrolase</keyword>
<keyword evidence="3" id="KW-0269">Exonuclease</keyword>
<evidence type="ECO:0000313" key="5">
    <source>
        <dbReference type="EMBL" id="EKB50271.1"/>
    </source>
</evidence>
<dbReference type="SUPFAM" id="SSF53098">
    <property type="entry name" value="Ribonuclease H-like"/>
    <property type="match status" value="1"/>
</dbReference>
<dbReference type="InterPro" id="IPR036397">
    <property type="entry name" value="RNaseH_sf"/>
</dbReference>
<proteinExistence type="predicted"/>
<dbReference type="EMBL" id="AMGM01000011">
    <property type="protein sequence ID" value="EKB50271.1"/>
    <property type="molecule type" value="Genomic_DNA"/>
</dbReference>
<feature type="domain" description="Exonuclease" evidence="4">
    <location>
        <begin position="58"/>
        <end position="232"/>
    </location>
</feature>
<evidence type="ECO:0000256" key="1">
    <source>
        <dbReference type="ARBA" id="ARBA00022722"/>
    </source>
</evidence>
<dbReference type="PANTHER" id="PTHR30231:SF4">
    <property type="entry name" value="PROTEIN NEN2"/>
    <property type="match status" value="1"/>
</dbReference>
<dbReference type="Gene3D" id="3.30.420.10">
    <property type="entry name" value="Ribonuclease H-like superfamily/Ribonuclease H"/>
    <property type="match status" value="1"/>
</dbReference>
<gene>
    <name evidence="5" type="primary">polC</name>
    <name evidence="5" type="ORF">B879_01128</name>
</gene>
<dbReference type="Proteomes" id="UP000004478">
    <property type="component" value="Unassembled WGS sequence"/>
</dbReference>
<keyword evidence="1" id="KW-0540">Nuclease</keyword>
<keyword evidence="6" id="KW-1185">Reference proteome</keyword>
<dbReference type="EC" id="2.7.7.7" evidence="5"/>
<dbReference type="OrthoDB" id="9803913at2"/>
<comment type="caution">
    <text evidence="5">The sequence shown here is derived from an EMBL/GenBank/DDBJ whole genome shotgun (WGS) entry which is preliminary data.</text>
</comment>
<dbReference type="SMART" id="SM00479">
    <property type="entry name" value="EXOIII"/>
    <property type="match status" value="1"/>
</dbReference>
<dbReference type="AlphaFoldDB" id="K1L6F0"/>
<dbReference type="GO" id="GO:0005829">
    <property type="term" value="C:cytosol"/>
    <property type="evidence" value="ECO:0007669"/>
    <property type="project" value="TreeGrafter"/>
</dbReference>
<dbReference type="RefSeq" id="WP_009184172.1">
    <property type="nucleotide sequence ID" value="NZ_AMGM01000011.1"/>
</dbReference>
<keyword evidence="5" id="KW-0548">Nucleotidyltransferase</keyword>
<reference evidence="5 6" key="1">
    <citation type="journal article" date="2012" name="J. Bacteriol.">
        <title>Draft Genome Sequence of Cecembia lonarensis Strain LW9T, Isolated from Lonar Lake, a Haloalkaline Lake in India.</title>
        <authorList>
            <person name="Shivaji S."/>
            <person name="Ara S."/>
            <person name="Singh A."/>
            <person name="Pinnaka A.K."/>
        </authorList>
    </citation>
    <scope>NUCLEOTIDE SEQUENCE [LARGE SCALE GENOMIC DNA]</scope>
    <source>
        <strain evidence="5 6">LW9</strain>
    </source>
</reference>
<evidence type="ECO:0000259" key="4">
    <source>
        <dbReference type="SMART" id="SM00479"/>
    </source>
</evidence>
<dbReference type="InterPro" id="IPR012337">
    <property type="entry name" value="RNaseH-like_sf"/>
</dbReference>
<dbReference type="PANTHER" id="PTHR30231">
    <property type="entry name" value="DNA POLYMERASE III SUBUNIT EPSILON"/>
    <property type="match status" value="1"/>
</dbReference>
<dbReference type="GO" id="GO:0008408">
    <property type="term" value="F:3'-5' exonuclease activity"/>
    <property type="evidence" value="ECO:0007669"/>
    <property type="project" value="TreeGrafter"/>
</dbReference>
<evidence type="ECO:0000256" key="2">
    <source>
        <dbReference type="ARBA" id="ARBA00022801"/>
    </source>
</evidence>
<evidence type="ECO:0000256" key="3">
    <source>
        <dbReference type="ARBA" id="ARBA00022839"/>
    </source>
</evidence>